<dbReference type="PANTHER" id="PTHR13634">
    <property type="entry name" value="RIBOSOME BIOGENESIS PROTEIN BRIX"/>
    <property type="match status" value="1"/>
</dbReference>
<evidence type="ECO:0000313" key="5">
    <source>
        <dbReference type="Proteomes" id="UP000324705"/>
    </source>
</evidence>
<organism evidence="4 5">
    <name type="scientific">Triticum turgidum subsp. durum</name>
    <name type="common">Durum wheat</name>
    <name type="synonym">Triticum durum</name>
    <dbReference type="NCBI Taxonomy" id="4567"/>
    <lineage>
        <taxon>Eukaryota</taxon>
        <taxon>Viridiplantae</taxon>
        <taxon>Streptophyta</taxon>
        <taxon>Embryophyta</taxon>
        <taxon>Tracheophyta</taxon>
        <taxon>Spermatophyta</taxon>
        <taxon>Magnoliopsida</taxon>
        <taxon>Liliopsida</taxon>
        <taxon>Poales</taxon>
        <taxon>Poaceae</taxon>
        <taxon>BOP clade</taxon>
        <taxon>Pooideae</taxon>
        <taxon>Triticodae</taxon>
        <taxon>Triticeae</taxon>
        <taxon>Triticinae</taxon>
        <taxon>Triticum</taxon>
    </lineage>
</organism>
<evidence type="ECO:0000256" key="3">
    <source>
        <dbReference type="SAM" id="MobiDB-lite"/>
    </source>
</evidence>
<dbReference type="InterPro" id="IPR026532">
    <property type="entry name" value="BRX1"/>
</dbReference>
<reference evidence="4 5" key="1">
    <citation type="submission" date="2017-09" db="EMBL/GenBank/DDBJ databases">
        <authorList>
            <consortium name="International Durum Wheat Genome Sequencing Consortium (IDWGSC)"/>
            <person name="Milanesi L."/>
        </authorList>
    </citation>
    <scope>NUCLEOTIDE SEQUENCE [LARGE SCALE GENOMIC DNA]</scope>
    <source>
        <strain evidence="5">cv. Svevo</strain>
    </source>
</reference>
<feature type="compositionally biased region" description="Basic residues" evidence="3">
    <location>
        <begin position="497"/>
        <end position="521"/>
    </location>
</feature>
<accession>A0A9R1BB42</accession>
<keyword evidence="5" id="KW-1185">Reference proteome</keyword>
<dbReference type="Gramene" id="TRITD6Bv1G125970.1">
    <property type="protein sequence ID" value="TRITD6Bv1G125970.1"/>
    <property type="gene ID" value="TRITD6Bv1G125970"/>
</dbReference>
<evidence type="ECO:0000313" key="4">
    <source>
        <dbReference type="EMBL" id="VAI58148.1"/>
    </source>
</evidence>
<dbReference type="GO" id="GO:0003723">
    <property type="term" value="F:RNA binding"/>
    <property type="evidence" value="ECO:0007669"/>
    <property type="project" value="TreeGrafter"/>
</dbReference>
<dbReference type="GO" id="GO:0005730">
    <property type="term" value="C:nucleolus"/>
    <property type="evidence" value="ECO:0007669"/>
    <property type="project" value="UniProtKB-SubCell"/>
</dbReference>
<evidence type="ECO:0000256" key="2">
    <source>
        <dbReference type="ARBA" id="ARBA00022517"/>
    </source>
</evidence>
<keyword evidence="2" id="KW-0690">Ribosome biogenesis</keyword>
<dbReference type="EMBL" id="LT934122">
    <property type="protein sequence ID" value="VAI58148.1"/>
    <property type="molecule type" value="Genomic_DNA"/>
</dbReference>
<dbReference type="AlphaFoldDB" id="A0A9R1BB42"/>
<sequence>MSSVPIDSDVLSLTSTNVPLLVPRKLVVAHTPGIPKRYELLLKHLTYLLCCDNEGKSYVCCSNQRIMFLRWSKADMCLFFEWEEEEEQMICWMHDIANNVCMKFLLNPAIIHGKNFITAKRPAIAFSSDLSNTEVKKFVLQIFGSSENEDLLKSDHLFVFTTTGSSLCFRNFKIDSYPELDATGSLVLTEVGPFFSLKLLDSQGDLKQDFDLSQNQIGETLELCSAVYYGSSDCSGSYTPHHVELHGRTFTVLLRNDHKLTLAGQYEGFNASLLDLLSKEPALKRKHIIGSSTSKQHVFIRNRFLSILQSVVLEYVNLFASGSCFASDIKLDNVLIRGHQIKIYGLMVSKYANELAVGNVRQLEFLIRSCFPSTLIPEELEDALNFAVQPVLDGKDPLTCLQALSDDPVWLTPEHRRTLLINHHSEFMTNVNIRDELSDEDALKFKKDFFVACPYIDTWSEITTDNEYLVEVGEDEEIAKEVDGMEDVEEDAIAIKKRSQKKHKMRQASKGVKKRQKRRKDGNKGTIQLNFKRIFLMHMPEKANKDGIIPFRLGLSDRILTSYYPLYLAFIHRKMSSRRKLKKRKK</sequence>
<evidence type="ECO:0000256" key="1">
    <source>
        <dbReference type="ARBA" id="ARBA00004604"/>
    </source>
</evidence>
<name>A0A9R1BB42_TRITD</name>
<feature type="region of interest" description="Disordered" evidence="3">
    <location>
        <begin position="497"/>
        <end position="523"/>
    </location>
</feature>
<proteinExistence type="predicted"/>
<dbReference type="Proteomes" id="UP000324705">
    <property type="component" value="Chromosome 6B"/>
</dbReference>
<dbReference type="GO" id="GO:0000027">
    <property type="term" value="P:ribosomal large subunit assembly"/>
    <property type="evidence" value="ECO:0007669"/>
    <property type="project" value="TreeGrafter"/>
</dbReference>
<protein>
    <submittedName>
        <fullName evidence="4">Uncharacterized protein</fullName>
    </submittedName>
</protein>
<gene>
    <name evidence="4" type="ORF">TRITD_6Bv1G125970</name>
</gene>
<comment type="subcellular location">
    <subcellularLocation>
        <location evidence="1">Nucleus</location>
        <location evidence="1">Nucleolus</location>
    </subcellularLocation>
</comment>
<dbReference type="PANTHER" id="PTHR13634:SF1">
    <property type="entry name" value="OS01G0148400 PROTEIN"/>
    <property type="match status" value="1"/>
</dbReference>